<accession>A0A1G4J145</accession>
<evidence type="ECO:0000313" key="3">
    <source>
        <dbReference type="Proteomes" id="UP000190274"/>
    </source>
</evidence>
<name>A0A1G4J145_9SACH</name>
<feature type="region of interest" description="Disordered" evidence="1">
    <location>
        <begin position="315"/>
        <end position="362"/>
    </location>
</feature>
<organism evidence="2 3">
    <name type="scientific">Lachancea dasiensis</name>
    <dbReference type="NCBI Taxonomy" id="1072105"/>
    <lineage>
        <taxon>Eukaryota</taxon>
        <taxon>Fungi</taxon>
        <taxon>Dikarya</taxon>
        <taxon>Ascomycota</taxon>
        <taxon>Saccharomycotina</taxon>
        <taxon>Saccharomycetes</taxon>
        <taxon>Saccharomycetales</taxon>
        <taxon>Saccharomycetaceae</taxon>
        <taxon>Lachancea</taxon>
    </lineage>
</organism>
<feature type="compositionally biased region" description="Polar residues" evidence="1">
    <location>
        <begin position="207"/>
        <end position="226"/>
    </location>
</feature>
<feature type="compositionally biased region" description="Polar residues" evidence="1">
    <location>
        <begin position="112"/>
        <end position="122"/>
    </location>
</feature>
<proteinExistence type="predicted"/>
<evidence type="ECO:0000313" key="2">
    <source>
        <dbReference type="EMBL" id="SCU83068.1"/>
    </source>
</evidence>
<protein>
    <submittedName>
        <fullName evidence="2">LADA_0C09450g1_1</fullName>
    </submittedName>
</protein>
<dbReference type="EMBL" id="LT598459">
    <property type="protein sequence ID" value="SCU83068.1"/>
    <property type="molecule type" value="Genomic_DNA"/>
</dbReference>
<feature type="compositionally biased region" description="Polar residues" evidence="1">
    <location>
        <begin position="81"/>
        <end position="97"/>
    </location>
</feature>
<dbReference type="STRING" id="1266660.A0A1G4J145"/>
<feature type="region of interest" description="Disordered" evidence="1">
    <location>
        <begin position="46"/>
        <end position="156"/>
    </location>
</feature>
<keyword evidence="3" id="KW-1185">Reference proteome</keyword>
<dbReference type="OrthoDB" id="4036600at2759"/>
<gene>
    <name evidence="2" type="ORF">LADA_0C09450G</name>
</gene>
<feature type="region of interest" description="Disordered" evidence="1">
    <location>
        <begin position="22"/>
        <end position="41"/>
    </location>
</feature>
<sequence>MEAQVKGVTLYKKPFEFDPTLPHSTSLGVQQIPDATPIDPFEVTTPVTETKTSHTAEDSKDTKVAYREQGSHLDHDKEHNYTLSSATVNPSMGSRSSLHGFKAPSPARKSVSGKSVTPSNASVARPIMPAHTSSSSSASSLLSVSPSSSLRAKPRRLSSEEIINEMEKEQDAIVVRLLREIDQLKDENNRLRKNLTAVLNGDPQTPAPVTTGSVLPSQVSRRPSLNSNVSDGSFHGGVLGSAHNAPNINVTSNASSNSTSVLALTPNCTSPVPSRRPSSSAVPIDTLTPTLLLQRKRNSVPSPVPFTPKMNDEFPHLYSPLPAPSLANADFKPDAPEAGGYRRRRLSMKSSGSANKIPRSTK</sequence>
<feature type="region of interest" description="Disordered" evidence="1">
    <location>
        <begin position="199"/>
        <end position="226"/>
    </location>
</feature>
<evidence type="ECO:0000256" key="1">
    <source>
        <dbReference type="SAM" id="MobiDB-lite"/>
    </source>
</evidence>
<dbReference type="AlphaFoldDB" id="A0A1G4J145"/>
<dbReference type="Proteomes" id="UP000190274">
    <property type="component" value="Chromosome C"/>
</dbReference>
<feature type="compositionally biased region" description="Polar residues" evidence="1">
    <location>
        <begin position="348"/>
        <end position="362"/>
    </location>
</feature>
<feature type="compositionally biased region" description="Low complexity" evidence="1">
    <location>
        <begin position="133"/>
        <end position="150"/>
    </location>
</feature>
<reference evidence="3" key="1">
    <citation type="submission" date="2016-03" db="EMBL/GenBank/DDBJ databases">
        <authorList>
            <person name="Devillers H."/>
        </authorList>
    </citation>
    <scope>NUCLEOTIDE SEQUENCE [LARGE SCALE GENOMIC DNA]</scope>
</reference>
<feature type="compositionally biased region" description="Basic and acidic residues" evidence="1">
    <location>
        <begin position="51"/>
        <end position="80"/>
    </location>
</feature>